<protein>
    <recommendedName>
        <fullName evidence="3">Phytanoyl-CoA dioxygenase</fullName>
    </recommendedName>
</protein>
<evidence type="ECO:0000313" key="2">
    <source>
        <dbReference type="Proteomes" id="UP000279259"/>
    </source>
</evidence>
<evidence type="ECO:0008006" key="3">
    <source>
        <dbReference type="Google" id="ProtNLM"/>
    </source>
</evidence>
<proteinExistence type="predicted"/>
<reference evidence="1 2" key="1">
    <citation type="submission" date="2018-11" db="EMBL/GenBank/DDBJ databases">
        <title>Genome sequence of Saitozyma podzolica DSM 27192.</title>
        <authorList>
            <person name="Aliyu H."/>
            <person name="Gorte O."/>
            <person name="Ochsenreither K."/>
        </authorList>
    </citation>
    <scope>NUCLEOTIDE SEQUENCE [LARGE SCALE GENOMIC DNA]</scope>
    <source>
        <strain evidence="1 2">DSM 27192</strain>
    </source>
</reference>
<gene>
    <name evidence="1" type="ORF">EHS25_005627</name>
</gene>
<name>A0A427XY26_9TREE</name>
<comment type="caution">
    <text evidence="1">The sequence shown here is derived from an EMBL/GenBank/DDBJ whole genome shotgun (WGS) entry which is preliminary data.</text>
</comment>
<dbReference type="AlphaFoldDB" id="A0A427XY26"/>
<dbReference type="EMBL" id="RSCD01000024">
    <property type="protein sequence ID" value="RSH83723.1"/>
    <property type="molecule type" value="Genomic_DNA"/>
</dbReference>
<organism evidence="1 2">
    <name type="scientific">Saitozyma podzolica</name>
    <dbReference type="NCBI Taxonomy" id="1890683"/>
    <lineage>
        <taxon>Eukaryota</taxon>
        <taxon>Fungi</taxon>
        <taxon>Dikarya</taxon>
        <taxon>Basidiomycota</taxon>
        <taxon>Agaricomycotina</taxon>
        <taxon>Tremellomycetes</taxon>
        <taxon>Tremellales</taxon>
        <taxon>Trimorphomycetaceae</taxon>
        <taxon>Saitozyma</taxon>
    </lineage>
</organism>
<dbReference type="Proteomes" id="UP000279259">
    <property type="component" value="Unassembled WGS sequence"/>
</dbReference>
<dbReference type="OrthoDB" id="4664297at2759"/>
<dbReference type="SUPFAM" id="SSF51197">
    <property type="entry name" value="Clavaminate synthase-like"/>
    <property type="match status" value="1"/>
</dbReference>
<keyword evidence="2" id="KW-1185">Reference proteome</keyword>
<accession>A0A427XY26</accession>
<sequence length="350" mass="40951">MTQMKYQYLKPEDIQHFLQHGWLRVPDALKQEYVDRWMADMWTRVGYDPSDKSTWHTEYMHIPRHREIRHEDFSPKGWAAICDLVGGEDKLHDLYERWVGDQFVCNFGSAERTMQVEEPIKSRKTWHIDNDWFRQFLDSSNVALTVIHCFTDIPKRGGGTILCEDGLKGMCEHYYNHPEGFDPPYHNTGTFDIIQKCERFSTSEAKAGDVILLHGLLPHTNSLNYLHYARIITNPHACLKEPLNFDREDGNYSLIEQVILERLGRKSLPEWKIARERANYHPRTDGFRRARVREELDRLVAAAKAKGLDESHVESIHLRGEAAIKEHERRHAYDLPLGPHGLRMDPLKMA</sequence>
<dbReference type="Gene3D" id="2.60.120.620">
    <property type="entry name" value="q2cbj1_9rhob like domain"/>
    <property type="match status" value="1"/>
</dbReference>
<evidence type="ECO:0000313" key="1">
    <source>
        <dbReference type="EMBL" id="RSH83723.1"/>
    </source>
</evidence>